<proteinExistence type="predicted"/>
<dbReference type="Proteomes" id="UP000176339">
    <property type="component" value="Unassembled WGS sequence"/>
</dbReference>
<evidence type="ECO:0000313" key="2">
    <source>
        <dbReference type="EMBL" id="OGE84164.1"/>
    </source>
</evidence>
<gene>
    <name evidence="2" type="ORF">A2846_04055</name>
</gene>
<dbReference type="EMBL" id="MFEN01000024">
    <property type="protein sequence ID" value="OGE84164.1"/>
    <property type="molecule type" value="Genomic_DNA"/>
</dbReference>
<name>A0A1F5P2S9_9BACT</name>
<reference evidence="2 3" key="1">
    <citation type="journal article" date="2016" name="Nat. Commun.">
        <title>Thousands of microbial genomes shed light on interconnected biogeochemical processes in an aquifer system.</title>
        <authorList>
            <person name="Anantharaman K."/>
            <person name="Brown C.T."/>
            <person name="Hug L.A."/>
            <person name="Sharon I."/>
            <person name="Castelle C.J."/>
            <person name="Probst A.J."/>
            <person name="Thomas B.C."/>
            <person name="Singh A."/>
            <person name="Wilkins M.J."/>
            <person name="Karaoz U."/>
            <person name="Brodie E.L."/>
            <person name="Williams K.H."/>
            <person name="Hubbard S.S."/>
            <person name="Banfield J.F."/>
        </authorList>
    </citation>
    <scope>NUCLEOTIDE SEQUENCE [LARGE SCALE GENOMIC DNA]</scope>
</reference>
<dbReference type="Pfam" id="PF10648">
    <property type="entry name" value="Gmad2"/>
    <property type="match status" value="1"/>
</dbReference>
<feature type="domain" description="Bacterial spore germination immunoglobulin-like" evidence="1">
    <location>
        <begin position="43"/>
        <end position="122"/>
    </location>
</feature>
<evidence type="ECO:0000313" key="3">
    <source>
        <dbReference type="Proteomes" id="UP000176339"/>
    </source>
</evidence>
<dbReference type="InterPro" id="IPR018911">
    <property type="entry name" value="Gmad2_Ig-like_dom"/>
</dbReference>
<comment type="caution">
    <text evidence="2">The sequence shown here is derived from an EMBL/GenBank/DDBJ whole genome shotgun (WGS) entry which is preliminary data.</text>
</comment>
<sequence length="139" mass="15106">MTKKQALLFATVLATVSTGIFFMMPGTGGSSKAGLIEVYGISSGDAVSSPIEIVGRARGYWFFEASFPVRMFDANGKELGVAIAQAQDEWMTEEFVPFKATLIFKDSGTETGFLVLQKDNPSGLPGHDDELRIQVRFSK</sequence>
<organism evidence="2 3">
    <name type="scientific">Candidatus Doudnabacteria bacterium RIFCSPHIGHO2_01_FULL_49_9</name>
    <dbReference type="NCBI Taxonomy" id="1817827"/>
    <lineage>
        <taxon>Bacteria</taxon>
        <taxon>Candidatus Doudnaibacteriota</taxon>
    </lineage>
</organism>
<evidence type="ECO:0000259" key="1">
    <source>
        <dbReference type="Pfam" id="PF10648"/>
    </source>
</evidence>
<protein>
    <recommendedName>
        <fullName evidence="1">Bacterial spore germination immunoglobulin-like domain-containing protein</fullName>
    </recommendedName>
</protein>
<dbReference type="AlphaFoldDB" id="A0A1F5P2S9"/>
<accession>A0A1F5P2S9</accession>